<feature type="domain" description="HTH marR-type" evidence="2">
    <location>
        <begin position="65"/>
        <end position="199"/>
    </location>
</feature>
<gene>
    <name evidence="3" type="ORF">GCM10023081_35130</name>
</gene>
<keyword evidence="4" id="KW-1185">Reference proteome</keyword>
<dbReference type="InterPro" id="IPR036388">
    <property type="entry name" value="WH-like_DNA-bd_sf"/>
</dbReference>
<dbReference type="PRINTS" id="PR00598">
    <property type="entry name" value="HTHMARR"/>
</dbReference>
<evidence type="ECO:0000259" key="2">
    <source>
        <dbReference type="PROSITE" id="PS50995"/>
    </source>
</evidence>
<evidence type="ECO:0000313" key="3">
    <source>
        <dbReference type="EMBL" id="GAA3694834.1"/>
    </source>
</evidence>
<feature type="region of interest" description="Disordered" evidence="1">
    <location>
        <begin position="1"/>
        <end position="50"/>
    </location>
</feature>
<accession>A0ABP7CQM9</accession>
<dbReference type="InterPro" id="IPR039422">
    <property type="entry name" value="MarR/SlyA-like"/>
</dbReference>
<dbReference type="EMBL" id="BAABEO010000023">
    <property type="protein sequence ID" value="GAA3694834.1"/>
    <property type="molecule type" value="Genomic_DNA"/>
</dbReference>
<organism evidence="3 4">
    <name type="scientific">Arthrobacter ginkgonis</name>
    <dbReference type="NCBI Taxonomy" id="1630594"/>
    <lineage>
        <taxon>Bacteria</taxon>
        <taxon>Bacillati</taxon>
        <taxon>Actinomycetota</taxon>
        <taxon>Actinomycetes</taxon>
        <taxon>Micrococcales</taxon>
        <taxon>Micrococcaceae</taxon>
        <taxon>Arthrobacter</taxon>
    </lineage>
</organism>
<dbReference type="PANTHER" id="PTHR33164">
    <property type="entry name" value="TRANSCRIPTIONAL REGULATOR, MARR FAMILY"/>
    <property type="match status" value="1"/>
</dbReference>
<dbReference type="Pfam" id="PF01047">
    <property type="entry name" value="MarR"/>
    <property type="match status" value="1"/>
</dbReference>
<dbReference type="PANTHER" id="PTHR33164:SF57">
    <property type="entry name" value="MARR-FAMILY TRANSCRIPTIONAL REGULATOR"/>
    <property type="match status" value="1"/>
</dbReference>
<dbReference type="SMART" id="SM00347">
    <property type="entry name" value="HTH_MARR"/>
    <property type="match status" value="1"/>
</dbReference>
<comment type="caution">
    <text evidence="3">The sequence shown here is derived from an EMBL/GenBank/DDBJ whole genome shotgun (WGS) entry which is preliminary data.</text>
</comment>
<proteinExistence type="predicted"/>
<evidence type="ECO:0000313" key="4">
    <source>
        <dbReference type="Proteomes" id="UP001500752"/>
    </source>
</evidence>
<sequence length="206" mass="21868">MVGTPSGSDGVARTATGAVPVHGLDTERGTTGRAPTLGAMSEQATHPAPSLDDHLAPGDDREQAIHSMEVNLGVLWRRTRADAHRAARLVHPDLDPGAYVVLGALQRRGSLRLTDLAAEICAGKPSASRQVSQLEGLGMVRRDADPADGRAQAISLTPEGARQLRAAQSVRQRIFHDVLDDWSGQDLTSFAGLLARLNESYAKGRS</sequence>
<name>A0ABP7CQM9_9MICC</name>
<dbReference type="Gene3D" id="1.10.10.10">
    <property type="entry name" value="Winged helix-like DNA-binding domain superfamily/Winged helix DNA-binding domain"/>
    <property type="match status" value="1"/>
</dbReference>
<dbReference type="InterPro" id="IPR000835">
    <property type="entry name" value="HTH_MarR-typ"/>
</dbReference>
<dbReference type="InterPro" id="IPR036390">
    <property type="entry name" value="WH_DNA-bd_sf"/>
</dbReference>
<evidence type="ECO:0000256" key="1">
    <source>
        <dbReference type="SAM" id="MobiDB-lite"/>
    </source>
</evidence>
<dbReference type="PROSITE" id="PS50995">
    <property type="entry name" value="HTH_MARR_2"/>
    <property type="match status" value="1"/>
</dbReference>
<dbReference type="Proteomes" id="UP001500752">
    <property type="component" value="Unassembled WGS sequence"/>
</dbReference>
<dbReference type="SUPFAM" id="SSF46785">
    <property type="entry name" value="Winged helix' DNA-binding domain"/>
    <property type="match status" value="1"/>
</dbReference>
<protein>
    <recommendedName>
        <fullName evidence="2">HTH marR-type domain-containing protein</fullName>
    </recommendedName>
</protein>
<reference evidence="4" key="1">
    <citation type="journal article" date="2019" name="Int. J. Syst. Evol. Microbiol.">
        <title>The Global Catalogue of Microorganisms (GCM) 10K type strain sequencing project: providing services to taxonomists for standard genome sequencing and annotation.</title>
        <authorList>
            <consortium name="The Broad Institute Genomics Platform"/>
            <consortium name="The Broad Institute Genome Sequencing Center for Infectious Disease"/>
            <person name="Wu L."/>
            <person name="Ma J."/>
        </authorList>
    </citation>
    <scope>NUCLEOTIDE SEQUENCE [LARGE SCALE GENOMIC DNA]</scope>
    <source>
        <strain evidence="4">JCM 30742</strain>
    </source>
</reference>